<dbReference type="Gene3D" id="2.160.20.120">
    <property type="match status" value="1"/>
</dbReference>
<dbReference type="PATRIC" id="fig|1398.18.peg.3907"/>
<dbReference type="Pfam" id="PF13349">
    <property type="entry name" value="DUF4097"/>
    <property type="match status" value="1"/>
</dbReference>
<name>A0A0C5CGE4_HEYCO</name>
<reference evidence="2" key="1">
    <citation type="submission" date="2015-01" db="EMBL/GenBank/DDBJ databases">
        <title>Comparative genome analysis of Bacillus coagulans HM-08, Clostridium butyricum HM-68, Bacillus subtilis HM-66 and Bacillus licheniformis BL-09.</title>
        <authorList>
            <person name="Zhang H."/>
        </authorList>
    </citation>
    <scope>NUCLEOTIDE SEQUENCE [LARGE SCALE GENOMIC DNA]</scope>
    <source>
        <strain evidence="2">HM-08</strain>
    </source>
</reference>
<dbReference type="InterPro" id="IPR025164">
    <property type="entry name" value="Toastrack_DUF4097"/>
</dbReference>
<evidence type="ECO:0000313" key="5">
    <source>
        <dbReference type="Proteomes" id="UP000070376"/>
    </source>
</evidence>
<organism evidence="3 5">
    <name type="scientific">Heyndrickxia coagulans</name>
    <name type="common">Weizmannia coagulans</name>
    <dbReference type="NCBI Taxonomy" id="1398"/>
    <lineage>
        <taxon>Bacteria</taxon>
        <taxon>Bacillati</taxon>
        <taxon>Bacillota</taxon>
        <taxon>Bacilli</taxon>
        <taxon>Bacillales</taxon>
        <taxon>Bacillaceae</taxon>
        <taxon>Heyndrickxia</taxon>
    </lineage>
</organism>
<dbReference type="Proteomes" id="UP000032024">
    <property type="component" value="Chromosome"/>
</dbReference>
<dbReference type="EMBL" id="CP010525">
    <property type="protein sequence ID" value="AJO24740.1"/>
    <property type="molecule type" value="Genomic_DNA"/>
</dbReference>
<gene>
    <name evidence="3" type="ORF">HMPREF3213_02023</name>
    <name evidence="2" type="ORF">SB48_HM08orf06258</name>
</gene>
<reference evidence="4" key="2">
    <citation type="submission" date="2015-01" db="EMBL/GenBank/DDBJ databases">
        <title>Comparative genome analysis of Bacillus coagulans HM-08, Clostridium butyricum HM-68, Bacillus subtilis HM-66 and Bacillus paralicheniformis BL-09.</title>
        <authorList>
            <person name="Zhang H."/>
        </authorList>
    </citation>
    <scope>NUCLEOTIDE SEQUENCE [LARGE SCALE GENOMIC DNA]</scope>
    <source>
        <strain evidence="4">HM-08</strain>
    </source>
</reference>
<dbReference type="RefSeq" id="WP_014096445.1">
    <property type="nucleotide sequence ID" value="NZ_CP010525.1"/>
</dbReference>
<evidence type="ECO:0000313" key="2">
    <source>
        <dbReference type="EMBL" id="AJO24740.1"/>
    </source>
</evidence>
<evidence type="ECO:0000259" key="1">
    <source>
        <dbReference type="Pfam" id="PF13349"/>
    </source>
</evidence>
<dbReference type="GeneID" id="93261176"/>
<reference evidence="3" key="4">
    <citation type="submission" date="2016-01" db="EMBL/GenBank/DDBJ databases">
        <authorList>
            <person name="Oliw E.H."/>
        </authorList>
    </citation>
    <scope>NUCLEOTIDE SEQUENCE [LARGE SCALE GENOMIC DNA]</scope>
    <source>
        <strain evidence="3">GED7749B</strain>
    </source>
</reference>
<dbReference type="STRING" id="1398.AB434_1407"/>
<accession>A0A0C5CGE4</accession>
<dbReference type="Proteomes" id="UP000070376">
    <property type="component" value="Unassembled WGS sequence"/>
</dbReference>
<sequence>MDKIKKMSLVALVLLLVGIVGSLLTFRPVFRQEAKLEEKVIHEKFSRIQIATDNTAIEILPATGSAAKITVSGRAEKGSAYHLSTDVKNAVLSINVKYKQRNFVNFFPSSSSLKVYVPKKWYESLQINSNDGRVRAGDFRAREMRIHVRDGKIELNRINADTITTEASDGSSTLENVKASLVKVKSDDGKIVLKHLDSRVSGKTTDGSILFITRHLNHPVELRAIDGNIKIQTEKKPDNATISASTVDGKVNVFGSSNRNMTFGRGKSMIQLFTADGSVTVEKTK</sequence>
<dbReference type="EMBL" id="LRPN01000075">
    <property type="protein sequence ID" value="KWZ81419.1"/>
    <property type="molecule type" value="Genomic_DNA"/>
</dbReference>
<proteinExistence type="predicted"/>
<keyword evidence="4" id="KW-1185">Reference proteome</keyword>
<protein>
    <recommendedName>
        <fullName evidence="1">DUF4097 domain-containing protein</fullName>
    </recommendedName>
</protein>
<dbReference type="AlphaFoldDB" id="A0A0C5CGE4"/>
<reference evidence="5" key="3">
    <citation type="submission" date="2016-01" db="EMBL/GenBank/DDBJ databases">
        <authorList>
            <person name="Mitreva M."/>
            <person name="Pepin K.H."/>
            <person name="Mihindukulasuriya K.A."/>
            <person name="Fulton R."/>
            <person name="Fronick C."/>
            <person name="O'Laughlin M."/>
            <person name="Miner T."/>
            <person name="Herter B."/>
            <person name="Rosa B.A."/>
            <person name="Cordes M."/>
            <person name="Tomlinson C."/>
            <person name="Wollam A."/>
            <person name="Palsikar V.B."/>
            <person name="Mardis E.R."/>
            <person name="Wilson R.K."/>
        </authorList>
    </citation>
    <scope>NUCLEOTIDE SEQUENCE [LARGE SCALE GENOMIC DNA]</scope>
    <source>
        <strain evidence="5">GED7749B</strain>
    </source>
</reference>
<feature type="domain" description="DUF4097" evidence="1">
    <location>
        <begin position="46"/>
        <end position="281"/>
    </location>
</feature>
<evidence type="ECO:0000313" key="3">
    <source>
        <dbReference type="EMBL" id="KWZ81419.1"/>
    </source>
</evidence>
<evidence type="ECO:0000313" key="4">
    <source>
        <dbReference type="Proteomes" id="UP000032024"/>
    </source>
</evidence>